<dbReference type="PANTHER" id="PTHR31252:SF11">
    <property type="entry name" value="DUF4419 DOMAIN-CONTAINING PROTEIN"/>
    <property type="match status" value="1"/>
</dbReference>
<protein>
    <submittedName>
        <fullName evidence="2">Uncharacterized protein</fullName>
    </submittedName>
</protein>
<dbReference type="EMBL" id="OU963864">
    <property type="protein sequence ID" value="CAH0386276.1"/>
    <property type="molecule type" value="Genomic_DNA"/>
</dbReference>
<evidence type="ECO:0000256" key="1">
    <source>
        <dbReference type="SAM" id="MobiDB-lite"/>
    </source>
</evidence>
<sequence length="365" mass="40525">MSDSTSAHYFTKFIDFRRLNGLDVIQANTIDSANFLYRKHGFVCGVLDAYNRHYNLSIRPDDVWLAIMSQFSFHFNANAETYRSQTVAHEGKAELVAESVGTLHTANYALLVESIVGLMRGHLKDADLCDWALPSFSTTTDNDRIVGSVMLMATCQKFFDYKICLACGIPKIEILGTVDDWKDIRGRISKLKGYGEHCVKWSEMLTKILDEFVKATDPDCEADMDFWRRICHHTSGGSGPAYLSGWISAFAVFSAKGVWQGDKFSMKCGGERIDGLDYPVIDTGDIPSGYAVIEKVTVDDNGKTHDCFMFAGHTGYHATDNGYCVSPQLSWGLCTKGDASEGQHRLGNGINKDQEAPDVGQLRNL</sequence>
<proteinExistence type="predicted"/>
<evidence type="ECO:0000313" key="2">
    <source>
        <dbReference type="EMBL" id="CAH0386276.1"/>
    </source>
</evidence>
<keyword evidence="3" id="KW-1185">Reference proteome</keyword>
<name>A0A9P0A875_BEMTA</name>
<evidence type="ECO:0000313" key="3">
    <source>
        <dbReference type="Proteomes" id="UP001152759"/>
    </source>
</evidence>
<dbReference type="PANTHER" id="PTHR31252">
    <property type="entry name" value="DUF4419 DOMAIN-CONTAINING PROTEIN"/>
    <property type="match status" value="1"/>
</dbReference>
<feature type="region of interest" description="Disordered" evidence="1">
    <location>
        <begin position="345"/>
        <end position="365"/>
    </location>
</feature>
<dbReference type="Pfam" id="PF14388">
    <property type="entry name" value="DUF4419"/>
    <property type="match status" value="1"/>
</dbReference>
<dbReference type="AlphaFoldDB" id="A0A9P0A875"/>
<accession>A0A9P0A875</accession>
<dbReference type="InterPro" id="IPR025533">
    <property type="entry name" value="DUF4419"/>
</dbReference>
<dbReference type="Proteomes" id="UP001152759">
    <property type="component" value="Chromosome 3"/>
</dbReference>
<gene>
    <name evidence="2" type="ORF">BEMITA_LOCUS5416</name>
</gene>
<reference evidence="2" key="1">
    <citation type="submission" date="2021-12" db="EMBL/GenBank/DDBJ databases">
        <authorList>
            <person name="King R."/>
        </authorList>
    </citation>
    <scope>NUCLEOTIDE SEQUENCE</scope>
</reference>
<organism evidence="2 3">
    <name type="scientific">Bemisia tabaci</name>
    <name type="common">Sweetpotato whitefly</name>
    <name type="synonym">Aleurodes tabaci</name>
    <dbReference type="NCBI Taxonomy" id="7038"/>
    <lineage>
        <taxon>Eukaryota</taxon>
        <taxon>Metazoa</taxon>
        <taxon>Ecdysozoa</taxon>
        <taxon>Arthropoda</taxon>
        <taxon>Hexapoda</taxon>
        <taxon>Insecta</taxon>
        <taxon>Pterygota</taxon>
        <taxon>Neoptera</taxon>
        <taxon>Paraneoptera</taxon>
        <taxon>Hemiptera</taxon>
        <taxon>Sternorrhyncha</taxon>
        <taxon>Aleyrodoidea</taxon>
        <taxon>Aleyrodidae</taxon>
        <taxon>Aleyrodinae</taxon>
        <taxon>Bemisia</taxon>
    </lineage>
</organism>